<evidence type="ECO:0000313" key="2">
    <source>
        <dbReference type="EMBL" id="CAB3995743.1"/>
    </source>
</evidence>
<keyword evidence="3" id="KW-1185">Reference proteome</keyword>
<dbReference type="AlphaFoldDB" id="A0A7D9I3M2"/>
<reference evidence="2" key="1">
    <citation type="submission" date="2020-04" db="EMBL/GenBank/DDBJ databases">
        <authorList>
            <person name="Alioto T."/>
            <person name="Alioto T."/>
            <person name="Gomez Garrido J."/>
        </authorList>
    </citation>
    <scope>NUCLEOTIDE SEQUENCE</scope>
    <source>
        <strain evidence="2">A484AB</strain>
    </source>
</reference>
<name>A0A7D9I3M2_PARCT</name>
<proteinExistence type="predicted"/>
<comment type="caution">
    <text evidence="2">The sequence shown here is derived from an EMBL/GenBank/DDBJ whole genome shotgun (WGS) entry which is preliminary data.</text>
</comment>
<evidence type="ECO:0000313" key="3">
    <source>
        <dbReference type="Proteomes" id="UP001152795"/>
    </source>
</evidence>
<feature type="region of interest" description="Disordered" evidence="1">
    <location>
        <begin position="49"/>
        <end position="68"/>
    </location>
</feature>
<organism evidence="2 3">
    <name type="scientific">Paramuricea clavata</name>
    <name type="common">Red gorgonian</name>
    <name type="synonym">Violescent sea-whip</name>
    <dbReference type="NCBI Taxonomy" id="317549"/>
    <lineage>
        <taxon>Eukaryota</taxon>
        <taxon>Metazoa</taxon>
        <taxon>Cnidaria</taxon>
        <taxon>Anthozoa</taxon>
        <taxon>Octocorallia</taxon>
        <taxon>Malacalcyonacea</taxon>
        <taxon>Plexauridae</taxon>
        <taxon>Paramuricea</taxon>
    </lineage>
</organism>
<feature type="compositionally biased region" description="Low complexity" evidence="1">
    <location>
        <begin position="292"/>
        <end position="319"/>
    </location>
</feature>
<accession>A0A7D9I3M2</accession>
<protein>
    <submittedName>
        <fullName evidence="2">Uncharacterized protein</fullName>
    </submittedName>
</protein>
<evidence type="ECO:0000256" key="1">
    <source>
        <dbReference type="SAM" id="MobiDB-lite"/>
    </source>
</evidence>
<dbReference type="EMBL" id="CACRXK020002722">
    <property type="protein sequence ID" value="CAB3995743.1"/>
    <property type="molecule type" value="Genomic_DNA"/>
</dbReference>
<feature type="region of interest" description="Disordered" evidence="1">
    <location>
        <begin position="289"/>
        <end position="319"/>
    </location>
</feature>
<dbReference type="Proteomes" id="UP001152795">
    <property type="component" value="Unassembled WGS sequence"/>
</dbReference>
<gene>
    <name evidence="2" type="ORF">PACLA_8A001765</name>
</gene>
<sequence>MDQNSKRRSTYQQRFLSFQFNIGETITRSKYYGSGRCTQYVSLDTEAQTSEDKQEQVAGTQLESTASKPQRIIQQTNVESDKNNISDQRWRKQSKDGVETVKFSCIVSSSAALRAQARAEVAAAIKKVEMQKRRSSVEFQSILLIHQQEVALARKKTEEQDRMENFRLEEEAAIAIARAEVIDHELGPGIRCDELQEIELPERGTNNQQVPLLNPHVPPAHQQVPLVNPHVPPAHQQVPLVNSHVPPVPQQVPLVNPHVPPAHQQEPLVNPPVPQQVPLANSHIHQFLNGAPSQQPCTTSSSTDTSTQSPSTTSSWSTPILNLQHPKVSQHHVLETLTLQQRNFILRTEVNPQYRFYEVICRFYGQKGVDR</sequence>
<feature type="compositionally biased region" description="Polar residues" evidence="1">
    <location>
        <begin position="57"/>
        <end position="68"/>
    </location>
</feature>